<evidence type="ECO:0000256" key="9">
    <source>
        <dbReference type="ARBA" id="ARBA00022840"/>
    </source>
</evidence>
<evidence type="ECO:0000313" key="15">
    <source>
        <dbReference type="Proteomes" id="UP001154240"/>
    </source>
</evidence>
<feature type="domain" description="Cysteinyl-tRNA synthetase class Ia DALR" evidence="13">
    <location>
        <begin position="355"/>
        <end position="424"/>
    </location>
</feature>
<dbReference type="InterPro" id="IPR009080">
    <property type="entry name" value="tRNAsynth_Ia_anticodon-bd"/>
</dbReference>
<keyword evidence="8 12" id="KW-0862">Zinc</keyword>
<dbReference type="EMBL" id="JAPHEH010000001">
    <property type="protein sequence ID" value="MDG4476936.1"/>
    <property type="molecule type" value="Genomic_DNA"/>
</dbReference>
<comment type="cofactor">
    <cofactor evidence="12">
        <name>Zn(2+)</name>
        <dbReference type="ChEBI" id="CHEBI:29105"/>
    </cofactor>
    <text evidence="12">Binds 1 zinc ion per subunit.</text>
</comment>
<reference evidence="14" key="2">
    <citation type="submission" date="2022-10" db="EMBL/GenBank/DDBJ databases">
        <authorList>
            <person name="Aronson H.S."/>
        </authorList>
    </citation>
    <scope>NUCLEOTIDE SEQUENCE</scope>
    <source>
        <strain evidence="14">RS19-109</strain>
    </source>
</reference>
<keyword evidence="15" id="KW-1185">Reference proteome</keyword>
<reference evidence="14" key="1">
    <citation type="journal article" date="2022" name="bioRxiv">
        <title>Thiovibrio frasassiensisgen. nov., sp. nov., an autotrophic, elemental sulfur disproportionating bacterium isolated from sulfidic karst sediment, and proposal of Thiovibrionaceae fam. nov.</title>
        <authorList>
            <person name="Aronson H."/>
            <person name="Thomas C."/>
            <person name="Bhattacharyya M."/>
            <person name="Eckstein S."/>
            <person name="Jensen S."/>
            <person name="Barco R."/>
            <person name="Macalady J."/>
            <person name="Amend J."/>
        </authorList>
    </citation>
    <scope>NUCLEOTIDE SEQUENCE</scope>
    <source>
        <strain evidence="14">RS19-109</strain>
    </source>
</reference>
<name>A0A9X4MIF0_9BACT</name>
<evidence type="ECO:0000256" key="2">
    <source>
        <dbReference type="ARBA" id="ARBA00005594"/>
    </source>
</evidence>
<dbReference type="GO" id="GO:0005524">
    <property type="term" value="F:ATP binding"/>
    <property type="evidence" value="ECO:0007669"/>
    <property type="project" value="UniProtKB-UniRule"/>
</dbReference>
<keyword evidence="9 12" id="KW-0067">ATP-binding</keyword>
<feature type="binding site" evidence="12">
    <location>
        <position position="234"/>
    </location>
    <ligand>
        <name>Zn(2+)</name>
        <dbReference type="ChEBI" id="CHEBI:29105"/>
    </ligand>
</feature>
<feature type="binding site" evidence="12">
    <location>
        <position position="29"/>
    </location>
    <ligand>
        <name>Zn(2+)</name>
        <dbReference type="ChEBI" id="CHEBI:29105"/>
    </ligand>
</feature>
<dbReference type="Pfam" id="PF23493">
    <property type="entry name" value="CysS_C"/>
    <property type="match status" value="1"/>
</dbReference>
<comment type="catalytic activity">
    <reaction evidence="12">
        <text>tRNA(Cys) + L-cysteine + ATP = L-cysteinyl-tRNA(Cys) + AMP + diphosphate</text>
        <dbReference type="Rhea" id="RHEA:17773"/>
        <dbReference type="Rhea" id="RHEA-COMP:9661"/>
        <dbReference type="Rhea" id="RHEA-COMP:9679"/>
        <dbReference type="ChEBI" id="CHEBI:30616"/>
        <dbReference type="ChEBI" id="CHEBI:33019"/>
        <dbReference type="ChEBI" id="CHEBI:35235"/>
        <dbReference type="ChEBI" id="CHEBI:78442"/>
        <dbReference type="ChEBI" id="CHEBI:78517"/>
        <dbReference type="ChEBI" id="CHEBI:456215"/>
        <dbReference type="EC" id="6.1.1.16"/>
    </reaction>
</comment>
<dbReference type="InterPro" id="IPR024909">
    <property type="entry name" value="Cys-tRNA/MSH_ligase"/>
</dbReference>
<feature type="binding site" evidence="12">
    <location>
        <position position="238"/>
    </location>
    <ligand>
        <name>Zn(2+)</name>
        <dbReference type="ChEBI" id="CHEBI:29105"/>
    </ligand>
</feature>
<dbReference type="PANTHER" id="PTHR10890">
    <property type="entry name" value="CYSTEINYL-TRNA SYNTHETASE"/>
    <property type="match status" value="1"/>
</dbReference>
<dbReference type="InterPro" id="IPR056411">
    <property type="entry name" value="CysS_C"/>
</dbReference>
<dbReference type="EC" id="6.1.1.16" evidence="12"/>
<protein>
    <recommendedName>
        <fullName evidence="12">Cysteine--tRNA ligase</fullName>
        <ecNumber evidence="12">6.1.1.16</ecNumber>
    </recommendedName>
    <alternativeName>
        <fullName evidence="12">Cysteinyl-tRNA synthetase</fullName>
        <shortName evidence="12">CysRS</shortName>
    </alternativeName>
</protein>
<dbReference type="Proteomes" id="UP001154240">
    <property type="component" value="Unassembled WGS sequence"/>
</dbReference>
<comment type="subunit">
    <text evidence="3 12">Monomer.</text>
</comment>
<dbReference type="GO" id="GO:0006423">
    <property type="term" value="P:cysteinyl-tRNA aminoacylation"/>
    <property type="evidence" value="ECO:0007669"/>
    <property type="project" value="UniProtKB-UniRule"/>
</dbReference>
<comment type="subcellular location">
    <subcellularLocation>
        <location evidence="1 12">Cytoplasm</location>
    </subcellularLocation>
</comment>
<proteinExistence type="inferred from homology"/>
<dbReference type="AlphaFoldDB" id="A0A9X4MIF0"/>
<dbReference type="RefSeq" id="WP_307633901.1">
    <property type="nucleotide sequence ID" value="NZ_JAPHEH010000001.1"/>
</dbReference>
<dbReference type="HAMAP" id="MF_00041">
    <property type="entry name" value="Cys_tRNA_synth"/>
    <property type="match status" value="1"/>
</dbReference>
<organism evidence="14 15">
    <name type="scientific">Thiovibrio frasassiensis</name>
    <dbReference type="NCBI Taxonomy" id="2984131"/>
    <lineage>
        <taxon>Bacteria</taxon>
        <taxon>Pseudomonadati</taxon>
        <taxon>Thermodesulfobacteriota</taxon>
        <taxon>Desulfobulbia</taxon>
        <taxon>Desulfobulbales</taxon>
        <taxon>Thiovibrionaceae</taxon>
        <taxon>Thiovibrio</taxon>
    </lineage>
</organism>
<dbReference type="Pfam" id="PF09190">
    <property type="entry name" value="DALR_2"/>
    <property type="match status" value="1"/>
</dbReference>
<evidence type="ECO:0000256" key="1">
    <source>
        <dbReference type="ARBA" id="ARBA00004496"/>
    </source>
</evidence>
<feature type="binding site" evidence="12">
    <location>
        <position position="209"/>
    </location>
    <ligand>
        <name>Zn(2+)</name>
        <dbReference type="ChEBI" id="CHEBI:29105"/>
    </ligand>
</feature>
<evidence type="ECO:0000256" key="6">
    <source>
        <dbReference type="ARBA" id="ARBA00022723"/>
    </source>
</evidence>
<gene>
    <name evidence="12 14" type="primary">cysS</name>
    <name evidence="14" type="ORF">OLX77_12300</name>
</gene>
<keyword evidence="10 12" id="KW-0648">Protein biosynthesis</keyword>
<dbReference type="InterPro" id="IPR032678">
    <property type="entry name" value="tRNA-synt_1_cat_dom"/>
</dbReference>
<evidence type="ECO:0000256" key="4">
    <source>
        <dbReference type="ARBA" id="ARBA00022490"/>
    </source>
</evidence>
<feature type="short sequence motif" description="'HIGH' region" evidence="12">
    <location>
        <begin position="31"/>
        <end position="41"/>
    </location>
</feature>
<dbReference type="InterPro" id="IPR015273">
    <property type="entry name" value="Cys-tRNA-synt_Ia_DALR"/>
</dbReference>
<keyword evidence="7 12" id="KW-0547">Nucleotide-binding</keyword>
<comment type="caution">
    <text evidence="14">The sequence shown here is derived from an EMBL/GenBank/DDBJ whole genome shotgun (WGS) entry which is preliminary data.</text>
</comment>
<sequence length="489" mass="54995">MSLEIYNTKTGRKAPFVPLEEGKVKLYVCGITAYDYCHIGHARSALVFDMIVRYLRFRGYAVTFVRNFTDIDDKIIKRAQEQNTTCEELSSRFITMFHEDMASLSILPPTIEPKATEHVGEIIGLIEDLIDKGLAYQVETDVYYRVTGFTGYGSLSGRNLEDMQAGARVSVNEKKEHPMDFALWKGSKPGEPTWESPWGPGRPGWHIECSAMSRKYLGNSFDIHGGGKDLVFPHHENEMAQSEGVSGEEFVKYWVHHGFVTIKDEKMSKSLGNFLTIREVLDKFPAEALRLFIFSTHYRNPLDYSEAAMLDAVAGLNRLYTCLAEIEQLDLSANEQAASGISKADREKIETLAERFLKAMDNDFNSAQGLGHLFDAVKILNKIRQHLPGKPASLDLQLLKDGAKTTREMANTLGLLSEEPVQYMHKEQEKILKTLAITPEEIEKGIAERTAAREAKNWARADAIRDQLLAQGIELKDGPTGTSWQVKLP</sequence>
<dbReference type="PRINTS" id="PR00983">
    <property type="entry name" value="TRNASYNTHCYS"/>
</dbReference>
<dbReference type="SMART" id="SM00840">
    <property type="entry name" value="DALR_2"/>
    <property type="match status" value="1"/>
</dbReference>
<evidence type="ECO:0000256" key="10">
    <source>
        <dbReference type="ARBA" id="ARBA00022917"/>
    </source>
</evidence>
<feature type="short sequence motif" description="'KMSKS' region" evidence="12">
    <location>
        <begin position="266"/>
        <end position="270"/>
    </location>
</feature>
<accession>A0A9X4MIF0</accession>
<keyword evidence="4 12" id="KW-0963">Cytoplasm</keyword>
<evidence type="ECO:0000256" key="7">
    <source>
        <dbReference type="ARBA" id="ARBA00022741"/>
    </source>
</evidence>
<dbReference type="Pfam" id="PF01406">
    <property type="entry name" value="tRNA-synt_1e"/>
    <property type="match status" value="1"/>
</dbReference>
<dbReference type="GO" id="GO:0004817">
    <property type="term" value="F:cysteine-tRNA ligase activity"/>
    <property type="evidence" value="ECO:0007669"/>
    <property type="project" value="UniProtKB-UniRule"/>
</dbReference>
<evidence type="ECO:0000256" key="8">
    <source>
        <dbReference type="ARBA" id="ARBA00022833"/>
    </source>
</evidence>
<dbReference type="InterPro" id="IPR014729">
    <property type="entry name" value="Rossmann-like_a/b/a_fold"/>
</dbReference>
<keyword evidence="5 12" id="KW-0436">Ligase</keyword>
<evidence type="ECO:0000259" key="13">
    <source>
        <dbReference type="SMART" id="SM00840"/>
    </source>
</evidence>
<dbReference type="InterPro" id="IPR015803">
    <property type="entry name" value="Cys-tRNA-ligase"/>
</dbReference>
<comment type="similarity">
    <text evidence="2 12">Belongs to the class-I aminoacyl-tRNA synthetase family.</text>
</comment>
<dbReference type="SUPFAM" id="SSF52374">
    <property type="entry name" value="Nucleotidylyl transferase"/>
    <property type="match status" value="1"/>
</dbReference>
<dbReference type="GO" id="GO:0005829">
    <property type="term" value="C:cytosol"/>
    <property type="evidence" value="ECO:0007669"/>
    <property type="project" value="TreeGrafter"/>
</dbReference>
<dbReference type="SUPFAM" id="SSF47323">
    <property type="entry name" value="Anticodon-binding domain of a subclass of class I aminoacyl-tRNA synthetases"/>
    <property type="match status" value="1"/>
</dbReference>
<dbReference type="NCBIfam" id="TIGR00435">
    <property type="entry name" value="cysS"/>
    <property type="match status" value="1"/>
</dbReference>
<keyword evidence="11 12" id="KW-0030">Aminoacyl-tRNA synthetase</keyword>
<dbReference type="PANTHER" id="PTHR10890:SF3">
    <property type="entry name" value="CYSTEINE--TRNA LIGASE, CYTOPLASMIC"/>
    <property type="match status" value="1"/>
</dbReference>
<evidence type="ECO:0000256" key="5">
    <source>
        <dbReference type="ARBA" id="ARBA00022598"/>
    </source>
</evidence>
<dbReference type="GO" id="GO:0008270">
    <property type="term" value="F:zinc ion binding"/>
    <property type="evidence" value="ECO:0007669"/>
    <property type="project" value="UniProtKB-UniRule"/>
</dbReference>
<feature type="binding site" evidence="12">
    <location>
        <position position="269"/>
    </location>
    <ligand>
        <name>ATP</name>
        <dbReference type="ChEBI" id="CHEBI:30616"/>
    </ligand>
</feature>
<dbReference type="Gene3D" id="3.40.50.620">
    <property type="entry name" value="HUPs"/>
    <property type="match status" value="1"/>
</dbReference>
<evidence type="ECO:0000256" key="3">
    <source>
        <dbReference type="ARBA" id="ARBA00011245"/>
    </source>
</evidence>
<keyword evidence="6 12" id="KW-0479">Metal-binding</keyword>
<dbReference type="FunFam" id="3.40.50.620:FF:000009">
    <property type="entry name" value="Cysteine--tRNA ligase"/>
    <property type="match status" value="1"/>
</dbReference>
<dbReference type="Gene3D" id="1.20.120.1910">
    <property type="entry name" value="Cysteine-tRNA ligase, C-terminal anti-codon recognition domain"/>
    <property type="match status" value="1"/>
</dbReference>
<evidence type="ECO:0000256" key="12">
    <source>
        <dbReference type="HAMAP-Rule" id="MF_00041"/>
    </source>
</evidence>
<dbReference type="CDD" id="cd00672">
    <property type="entry name" value="CysRS_core"/>
    <property type="match status" value="1"/>
</dbReference>
<evidence type="ECO:0000256" key="11">
    <source>
        <dbReference type="ARBA" id="ARBA00023146"/>
    </source>
</evidence>
<evidence type="ECO:0000313" key="14">
    <source>
        <dbReference type="EMBL" id="MDG4476936.1"/>
    </source>
</evidence>